<dbReference type="AlphaFoldDB" id="A0A9P3LIW6"/>
<evidence type="ECO:0000313" key="2">
    <source>
        <dbReference type="Proteomes" id="UP000703269"/>
    </source>
</evidence>
<dbReference type="Proteomes" id="UP000703269">
    <property type="component" value="Unassembled WGS sequence"/>
</dbReference>
<reference evidence="1 2" key="1">
    <citation type="submission" date="2021-08" db="EMBL/GenBank/DDBJ databases">
        <title>Draft Genome Sequence of Phanerochaete sordida strain YK-624.</title>
        <authorList>
            <person name="Mori T."/>
            <person name="Dohra H."/>
            <person name="Suzuki T."/>
            <person name="Kawagishi H."/>
            <person name="Hirai H."/>
        </authorList>
    </citation>
    <scope>NUCLEOTIDE SEQUENCE [LARGE SCALE GENOMIC DNA]</scope>
    <source>
        <strain evidence="1 2">YK-624</strain>
    </source>
</reference>
<gene>
    <name evidence="1" type="ORF">PsYK624_129810</name>
</gene>
<proteinExistence type="predicted"/>
<keyword evidence="2" id="KW-1185">Reference proteome</keyword>
<protein>
    <submittedName>
        <fullName evidence="1">Uncharacterized protein</fullName>
    </submittedName>
</protein>
<evidence type="ECO:0000313" key="1">
    <source>
        <dbReference type="EMBL" id="GJE96775.1"/>
    </source>
</evidence>
<sequence length="268" mass="30094">MTIISTFKHIGTLSLDCDCDTGTDLSRNALAHCVDKMTITHLEISSHRTVLPVTRRLQEVVDTHALQTATVRQPLDEGTQALLRSAPALDSLSYTVFGTAPLFPSPLALRFLNLSFFMEFDALTSPTPDQPHAEWHSMLQHLRALQLPDLRELSVTILLEEGDYFPPSEVEDPPQATFADALAAHIQKNWDWVSLKVTLDRYPTLKKLKIVVLADDEWGSVTRIVPYLACAGQVVHDIAERSFGGERGRCLEVVAEHRWYGDVYHHFP</sequence>
<dbReference type="OrthoDB" id="10604000at2759"/>
<comment type="caution">
    <text evidence="1">The sequence shown here is derived from an EMBL/GenBank/DDBJ whole genome shotgun (WGS) entry which is preliminary data.</text>
</comment>
<accession>A0A9P3LIW6</accession>
<dbReference type="EMBL" id="BPQB01000063">
    <property type="protein sequence ID" value="GJE96775.1"/>
    <property type="molecule type" value="Genomic_DNA"/>
</dbReference>
<organism evidence="1 2">
    <name type="scientific">Phanerochaete sordida</name>
    <dbReference type="NCBI Taxonomy" id="48140"/>
    <lineage>
        <taxon>Eukaryota</taxon>
        <taxon>Fungi</taxon>
        <taxon>Dikarya</taxon>
        <taxon>Basidiomycota</taxon>
        <taxon>Agaricomycotina</taxon>
        <taxon>Agaricomycetes</taxon>
        <taxon>Polyporales</taxon>
        <taxon>Phanerochaetaceae</taxon>
        <taxon>Phanerochaete</taxon>
    </lineage>
</organism>
<name>A0A9P3LIW6_9APHY</name>